<keyword evidence="2 4" id="KW-0808">Transferase</keyword>
<dbReference type="GO" id="GO:0032259">
    <property type="term" value="P:methylation"/>
    <property type="evidence" value="ECO:0007669"/>
    <property type="project" value="UniProtKB-KW"/>
</dbReference>
<feature type="region of interest" description="Disordered" evidence="6">
    <location>
        <begin position="19"/>
        <end position="45"/>
    </location>
</feature>
<feature type="binding site" evidence="4">
    <location>
        <position position="280"/>
    </location>
    <ligand>
        <name>S-adenosyl-L-methionine</name>
        <dbReference type="ChEBI" id="CHEBI:59789"/>
    </ligand>
</feature>
<feature type="binding site" evidence="4">
    <location>
        <position position="235"/>
    </location>
    <ligand>
        <name>S-adenosyl-L-methionine</name>
        <dbReference type="ChEBI" id="CHEBI:59789"/>
    </ligand>
</feature>
<proteinExistence type="inferred from homology"/>
<dbReference type="Pfam" id="PF05958">
    <property type="entry name" value="tRNA_U5-meth_tr"/>
    <property type="match status" value="1"/>
</dbReference>
<dbReference type="InterPro" id="IPR029063">
    <property type="entry name" value="SAM-dependent_MTases_sf"/>
</dbReference>
<dbReference type="EMBL" id="JAKZHW010000001">
    <property type="protein sequence ID" value="MCH8615415.1"/>
    <property type="molecule type" value="Genomic_DNA"/>
</dbReference>
<feature type="binding site" evidence="4">
    <location>
        <position position="262"/>
    </location>
    <ligand>
        <name>S-adenosyl-L-methionine</name>
        <dbReference type="ChEBI" id="CHEBI:59789"/>
    </ligand>
</feature>
<dbReference type="InterPro" id="IPR030390">
    <property type="entry name" value="MeTrfase_TrmA_AS"/>
</dbReference>
<accession>A0ABS9VKD6</accession>
<organism evidence="7 8">
    <name type="scientific">Sphingomonas telluris</name>
    <dbReference type="NCBI Taxonomy" id="2907998"/>
    <lineage>
        <taxon>Bacteria</taxon>
        <taxon>Pseudomonadati</taxon>
        <taxon>Pseudomonadota</taxon>
        <taxon>Alphaproteobacteria</taxon>
        <taxon>Sphingomonadales</taxon>
        <taxon>Sphingomonadaceae</taxon>
        <taxon>Sphingomonas</taxon>
    </lineage>
</organism>
<evidence type="ECO:0000256" key="2">
    <source>
        <dbReference type="ARBA" id="ARBA00022679"/>
    </source>
</evidence>
<reference evidence="7 8" key="1">
    <citation type="submission" date="2022-03" db="EMBL/GenBank/DDBJ databases">
        <authorList>
            <person name="Jo J.-H."/>
            <person name="Im W.-T."/>
        </authorList>
    </citation>
    <scope>NUCLEOTIDE SEQUENCE [LARGE SCALE GENOMIC DNA]</scope>
    <source>
        <strain evidence="7 8">SM33</strain>
    </source>
</reference>
<comment type="similarity">
    <text evidence="4">Belongs to the class I-like SAM-binding methyltransferase superfamily. RNA M5U methyltransferase family.</text>
</comment>
<dbReference type="PROSITE" id="PS01230">
    <property type="entry name" value="TRMA_1"/>
    <property type="match status" value="1"/>
</dbReference>
<evidence type="ECO:0000313" key="8">
    <source>
        <dbReference type="Proteomes" id="UP001203058"/>
    </source>
</evidence>
<evidence type="ECO:0000256" key="4">
    <source>
        <dbReference type="PROSITE-ProRule" id="PRU01024"/>
    </source>
</evidence>
<keyword evidence="8" id="KW-1185">Reference proteome</keyword>
<dbReference type="Gene3D" id="3.40.50.150">
    <property type="entry name" value="Vaccinia Virus protein VP39"/>
    <property type="match status" value="1"/>
</dbReference>
<dbReference type="InterPro" id="IPR010280">
    <property type="entry name" value="U5_MeTrfase_fam"/>
</dbReference>
<evidence type="ECO:0000313" key="7">
    <source>
        <dbReference type="EMBL" id="MCH8615415.1"/>
    </source>
</evidence>
<evidence type="ECO:0000256" key="1">
    <source>
        <dbReference type="ARBA" id="ARBA00022603"/>
    </source>
</evidence>
<evidence type="ECO:0000256" key="6">
    <source>
        <dbReference type="SAM" id="MobiDB-lite"/>
    </source>
</evidence>
<feature type="active site" evidence="5">
    <location>
        <position position="348"/>
    </location>
</feature>
<dbReference type="PANTHER" id="PTHR11061">
    <property type="entry name" value="RNA M5U METHYLTRANSFERASE"/>
    <property type="match status" value="1"/>
</dbReference>
<dbReference type="PANTHER" id="PTHR11061:SF49">
    <property type="entry name" value="23S RRNA (URACIL(1939)-C(5))-METHYLTRANSFERASE RLMD"/>
    <property type="match status" value="1"/>
</dbReference>
<dbReference type="SUPFAM" id="SSF53335">
    <property type="entry name" value="S-adenosyl-L-methionine-dependent methyltransferases"/>
    <property type="match status" value="1"/>
</dbReference>
<feature type="active site" description="Nucleophile" evidence="4">
    <location>
        <position position="348"/>
    </location>
</feature>
<gene>
    <name evidence="7" type="ORF">LZ016_04775</name>
</gene>
<feature type="binding site" evidence="4">
    <location>
        <position position="322"/>
    </location>
    <ligand>
        <name>S-adenosyl-L-methionine</name>
        <dbReference type="ChEBI" id="CHEBI:59789"/>
    </ligand>
</feature>
<dbReference type="Proteomes" id="UP001203058">
    <property type="component" value="Unassembled WGS sequence"/>
</dbReference>
<sequence length="390" mass="42155">MPEDVVRIAARGDGVTASGRHVPFGVPGDTITDDGSLTPGPHHQKPPCRHFPECGGCQLQHVDDEAYRSYLVSRLETALDQHDLQAEVRVPHLSPPNSRRRATLRALKVGKGAVVGFNAAKSHRIVDMRENHILRPELVELVGPLRELIAGLLMPRRTGEVQLTLVDQGVDVMLKGVEPQGLQAMEALTAFCERHKLARLSIDQGLGPETLFEPVPTTISLSGTPVTLPVGAFLQATADGEAALVDCVREAVGNAERIADLFAGLGTFALALKGKVYAAEASRDAVLALKRAASTIAVEHRDLYRRPLDVSEINNFDAVVLDPPRAGAEQQMNALAGSAVRKIAYESCNPATFARDARMLVDGGYSLEWVRPVGQFRWSTHVELAAAFSR</sequence>
<name>A0ABS9VKD6_9SPHN</name>
<dbReference type="Gene3D" id="2.40.50.1070">
    <property type="match status" value="1"/>
</dbReference>
<dbReference type="GO" id="GO:0008168">
    <property type="term" value="F:methyltransferase activity"/>
    <property type="evidence" value="ECO:0007669"/>
    <property type="project" value="UniProtKB-KW"/>
</dbReference>
<dbReference type="PROSITE" id="PS51687">
    <property type="entry name" value="SAM_MT_RNA_M5U"/>
    <property type="match status" value="1"/>
</dbReference>
<evidence type="ECO:0000256" key="3">
    <source>
        <dbReference type="ARBA" id="ARBA00022691"/>
    </source>
</evidence>
<evidence type="ECO:0000256" key="5">
    <source>
        <dbReference type="PROSITE-ProRule" id="PRU10015"/>
    </source>
</evidence>
<dbReference type="RefSeq" id="WP_241446188.1">
    <property type="nucleotide sequence ID" value="NZ_JAKZHW010000001.1"/>
</dbReference>
<dbReference type="CDD" id="cd02440">
    <property type="entry name" value="AdoMet_MTases"/>
    <property type="match status" value="1"/>
</dbReference>
<keyword evidence="1 4" id="KW-0489">Methyltransferase</keyword>
<keyword evidence="3 4" id="KW-0949">S-adenosyl-L-methionine</keyword>
<protein>
    <submittedName>
        <fullName evidence="7">Class I SAM-dependent RNA methyltransferase</fullName>
    </submittedName>
</protein>
<comment type="caution">
    <text evidence="7">The sequence shown here is derived from an EMBL/GenBank/DDBJ whole genome shotgun (WGS) entry which is preliminary data.</text>
</comment>